<dbReference type="Gene3D" id="3.20.20.150">
    <property type="entry name" value="Divalent-metal-dependent TIM barrel enzymes"/>
    <property type="match status" value="1"/>
</dbReference>
<dbReference type="SMART" id="SM00518">
    <property type="entry name" value="AP2Ec"/>
    <property type="match status" value="1"/>
</dbReference>
<comment type="caution">
    <text evidence="2">The sequence shown here is derived from an EMBL/GenBank/DDBJ whole genome shotgun (WGS) entry which is preliminary data.</text>
</comment>
<dbReference type="FunFam" id="3.20.20.150:FF:000017">
    <property type="entry name" value="Endonuclease IV related protein"/>
    <property type="match status" value="1"/>
</dbReference>
<dbReference type="GO" id="GO:0008270">
    <property type="term" value="F:zinc ion binding"/>
    <property type="evidence" value="ECO:0007669"/>
    <property type="project" value="InterPro"/>
</dbReference>
<dbReference type="EMBL" id="PKTG01000042">
    <property type="protein sequence ID" value="PLX19038.1"/>
    <property type="molecule type" value="Genomic_DNA"/>
</dbReference>
<dbReference type="InterPro" id="IPR001719">
    <property type="entry name" value="AP_endonuc_2"/>
</dbReference>
<dbReference type="Proteomes" id="UP000234857">
    <property type="component" value="Unassembled WGS sequence"/>
</dbReference>
<dbReference type="AlphaFoldDB" id="A0A2N5ZK03"/>
<dbReference type="Pfam" id="PF01261">
    <property type="entry name" value="AP_endonuc_2"/>
    <property type="match status" value="1"/>
</dbReference>
<reference evidence="2 3" key="1">
    <citation type="submission" date="2017-11" db="EMBL/GenBank/DDBJ databases">
        <title>Genome-resolved metagenomics identifies genetic mobility, metabolic interactions, and unexpected diversity in perchlorate-reducing communities.</title>
        <authorList>
            <person name="Barnum T.P."/>
            <person name="Figueroa I.A."/>
            <person name="Carlstrom C.I."/>
            <person name="Lucas L.N."/>
            <person name="Engelbrektson A.L."/>
            <person name="Coates J.D."/>
        </authorList>
    </citation>
    <scope>NUCLEOTIDE SEQUENCE [LARGE SCALE GENOMIC DNA]</scope>
    <source>
        <strain evidence="2">BM706</strain>
    </source>
</reference>
<feature type="domain" description="Xylose isomerase-like TIM barrel" evidence="1">
    <location>
        <begin position="28"/>
        <end position="263"/>
    </location>
</feature>
<dbReference type="GO" id="GO:0003677">
    <property type="term" value="F:DNA binding"/>
    <property type="evidence" value="ECO:0007669"/>
    <property type="project" value="InterPro"/>
</dbReference>
<name>A0A2N5ZK03_MUIH1</name>
<dbReference type="GO" id="GO:0003906">
    <property type="term" value="F:DNA-(apurinic or apyrimidinic site) endonuclease activity"/>
    <property type="evidence" value="ECO:0007669"/>
    <property type="project" value="TreeGrafter"/>
</dbReference>
<dbReference type="PANTHER" id="PTHR21445">
    <property type="entry name" value="ENDONUCLEASE IV ENDODEOXYRIBONUCLEASE IV"/>
    <property type="match status" value="1"/>
</dbReference>
<dbReference type="InterPro" id="IPR013022">
    <property type="entry name" value="Xyl_isomerase-like_TIM-brl"/>
</dbReference>
<dbReference type="GO" id="GO:0006284">
    <property type="term" value="P:base-excision repair"/>
    <property type="evidence" value="ECO:0007669"/>
    <property type="project" value="TreeGrafter"/>
</dbReference>
<evidence type="ECO:0000313" key="2">
    <source>
        <dbReference type="EMBL" id="PLX19038.1"/>
    </source>
</evidence>
<evidence type="ECO:0000313" key="3">
    <source>
        <dbReference type="Proteomes" id="UP000234857"/>
    </source>
</evidence>
<accession>A0A2N5ZK03</accession>
<proteinExistence type="predicted"/>
<organism evidence="2 3">
    <name type="scientific">Muiribacterium halophilum</name>
    <dbReference type="NCBI Taxonomy" id="2053465"/>
    <lineage>
        <taxon>Bacteria</taxon>
        <taxon>Candidatus Muiribacteriota</taxon>
        <taxon>Candidatus Muiribacteriia</taxon>
        <taxon>Candidatus Muiribacteriales</taxon>
        <taxon>Candidatus Muiribacteriaceae</taxon>
        <taxon>Candidatus Muiribacterium</taxon>
    </lineage>
</organism>
<sequence>MLKNKLFFGTAGIPHSTPKKSTLDAISQIKRLGLDLMEIEFVRGVRMSEELSKKIREKNKKENIFLSCHCPYYINLASKEDEKIKASRKRIIDSAKALYLCDGKNVVFHAGYYQGRDKEKVLEKIINEIKKVRKELDEMGLENIILRPELTGKASAVGDEFELVRISKEVKNTFPCIDFSHYWTRYQGEKSFKELIELLAKELPELKDDLHGHISGIEFTNKGEKNHLVFEESDFPFKDLLRLLFENDFKGTIVCESPNLEEDAMKMKKYYEGLFI</sequence>
<dbReference type="PANTHER" id="PTHR21445:SF0">
    <property type="entry name" value="APURINIC-APYRIMIDINIC ENDONUCLEASE"/>
    <property type="match status" value="1"/>
</dbReference>
<dbReference type="GO" id="GO:0008081">
    <property type="term" value="F:phosphoric diester hydrolase activity"/>
    <property type="evidence" value="ECO:0007669"/>
    <property type="project" value="TreeGrafter"/>
</dbReference>
<dbReference type="InterPro" id="IPR036237">
    <property type="entry name" value="Xyl_isomerase-like_sf"/>
</dbReference>
<evidence type="ECO:0000259" key="1">
    <source>
        <dbReference type="Pfam" id="PF01261"/>
    </source>
</evidence>
<gene>
    <name evidence="2" type="ORF">C0601_02810</name>
</gene>
<protein>
    <recommendedName>
        <fullName evidence="1">Xylose isomerase-like TIM barrel domain-containing protein</fullName>
    </recommendedName>
</protein>
<dbReference type="SUPFAM" id="SSF51658">
    <property type="entry name" value="Xylose isomerase-like"/>
    <property type="match status" value="1"/>
</dbReference>